<gene>
    <name evidence="7" type="ORF">D7M11_16390</name>
</gene>
<feature type="binding site" evidence="5">
    <location>
        <position position="141"/>
    </location>
    <ligand>
        <name>Mn(2+)</name>
        <dbReference type="ChEBI" id="CHEBI:29035"/>
        <label>2</label>
    </ligand>
</feature>
<dbReference type="PANTHER" id="PTHR11014:SF63">
    <property type="entry name" value="METALLOPEPTIDASE, PUTATIVE (AFU_ORTHOLOGUE AFUA_6G09600)-RELATED"/>
    <property type="match status" value="1"/>
</dbReference>
<organism evidence="7 8">
    <name type="scientific">Paenibacillus ginsengarvi</name>
    <dbReference type="NCBI Taxonomy" id="400777"/>
    <lineage>
        <taxon>Bacteria</taxon>
        <taxon>Bacillati</taxon>
        <taxon>Bacillota</taxon>
        <taxon>Bacilli</taxon>
        <taxon>Bacillales</taxon>
        <taxon>Paenibacillaceae</taxon>
        <taxon>Paenibacillus</taxon>
    </lineage>
</organism>
<feature type="binding site" evidence="5">
    <location>
        <position position="165"/>
    </location>
    <ligand>
        <name>Mn(2+)</name>
        <dbReference type="ChEBI" id="CHEBI:29035"/>
        <label>2</label>
    </ligand>
</feature>
<evidence type="ECO:0000256" key="5">
    <source>
        <dbReference type="PIRSR" id="PIRSR005962-1"/>
    </source>
</evidence>
<dbReference type="OrthoDB" id="9776731at2"/>
<comment type="catalytic activity">
    <reaction evidence="4">
        <text>N-acetyl-L-cysteine + H2O = L-cysteine + acetate</text>
        <dbReference type="Rhea" id="RHEA:75515"/>
        <dbReference type="ChEBI" id="CHEBI:15377"/>
        <dbReference type="ChEBI" id="CHEBI:30089"/>
        <dbReference type="ChEBI" id="CHEBI:35235"/>
        <dbReference type="ChEBI" id="CHEBI:78236"/>
    </reaction>
    <physiologicalReaction direction="left-to-right" evidence="4">
        <dbReference type="Rhea" id="RHEA:75516"/>
    </physiologicalReaction>
</comment>
<dbReference type="SUPFAM" id="SSF55031">
    <property type="entry name" value="Bacterial exopeptidase dimerisation domain"/>
    <property type="match status" value="1"/>
</dbReference>
<evidence type="ECO:0000259" key="6">
    <source>
        <dbReference type="Pfam" id="PF07687"/>
    </source>
</evidence>
<dbReference type="EMBL" id="RBAH01000011">
    <property type="protein sequence ID" value="RKN83774.1"/>
    <property type="molecule type" value="Genomic_DNA"/>
</dbReference>
<comment type="caution">
    <text evidence="7">The sequence shown here is derived from an EMBL/GenBank/DDBJ whole genome shotgun (WGS) entry which is preliminary data.</text>
</comment>
<reference evidence="7 8" key="1">
    <citation type="journal article" date="2007" name="Int. J. Syst. Evol. Microbiol.">
        <title>Paenibacillus ginsengarvi sp. nov., isolated from soil from ginseng cultivation.</title>
        <authorList>
            <person name="Yoon M.H."/>
            <person name="Ten L.N."/>
            <person name="Im W.T."/>
        </authorList>
    </citation>
    <scope>NUCLEOTIDE SEQUENCE [LARGE SCALE GENOMIC DNA]</scope>
    <source>
        <strain evidence="7 8">KCTC 13059</strain>
    </source>
</reference>
<evidence type="ECO:0000313" key="8">
    <source>
        <dbReference type="Proteomes" id="UP000282311"/>
    </source>
</evidence>
<dbReference type="SUPFAM" id="SSF53187">
    <property type="entry name" value="Zn-dependent exopeptidases"/>
    <property type="match status" value="1"/>
</dbReference>
<dbReference type="NCBIfam" id="TIGR01891">
    <property type="entry name" value="amidohydrolases"/>
    <property type="match status" value="1"/>
</dbReference>
<dbReference type="InterPro" id="IPR011650">
    <property type="entry name" value="Peptidase_M20_dimer"/>
</dbReference>
<protein>
    <submittedName>
        <fullName evidence="7">Amidohydrolase</fullName>
    </submittedName>
</protein>
<comment type="cofactor">
    <cofactor evidence="5">
        <name>Mn(2+)</name>
        <dbReference type="ChEBI" id="CHEBI:29035"/>
    </cofactor>
    <text evidence="5">The Mn(2+) ion enhances activity.</text>
</comment>
<dbReference type="FunFam" id="3.30.70.360:FF:000001">
    <property type="entry name" value="N-acetyldiaminopimelate deacetylase"/>
    <property type="match status" value="1"/>
</dbReference>
<keyword evidence="3 7" id="KW-0378">Hydrolase</keyword>
<keyword evidence="5" id="KW-0464">Manganese</keyword>
<accession>A0A3B0CG82</accession>
<evidence type="ECO:0000256" key="2">
    <source>
        <dbReference type="ARBA" id="ARBA00022723"/>
    </source>
</evidence>
<dbReference type="GO" id="GO:0019877">
    <property type="term" value="P:diaminopimelate biosynthetic process"/>
    <property type="evidence" value="ECO:0007669"/>
    <property type="project" value="UniProtKB-ARBA"/>
</dbReference>
<dbReference type="InterPro" id="IPR002933">
    <property type="entry name" value="Peptidase_M20"/>
</dbReference>
<dbReference type="Pfam" id="PF07687">
    <property type="entry name" value="M20_dimer"/>
    <property type="match status" value="1"/>
</dbReference>
<evidence type="ECO:0000256" key="1">
    <source>
        <dbReference type="ARBA" id="ARBA00006153"/>
    </source>
</evidence>
<sequence length="392" mass="42144">MKTSDLLLEQAKLLEPELIELRRDLHRHPELSFQESRTAGIVARFLQGLGLEVREQVGGFGVVADLRGASEGPTVALRADMDALPITEETGLDYASGNPGVMHACGHDIHTSVLLGAARLLASRKAELRGTVRFLFQSAEEILAGANTMIERGVMDGVDEIYGLHNLPFYPAGTIGLKSGVLMGSIDRLEIRVDGKGGHGGYPETCIDPIVAASAVVAGLQSAVSREAPPTKGVVVSIGTIHGGTANNIIPDFVELTGTVRNLDPEWRETMPETIERIVSRICEAYRCRGTVRYIRQVPPVWNDTDLTGRFAELADRMLGSGKRAEPVPMTYGEDFAEYLRFAKGCFFWLGSGPSENAEQAAGLHSPRFNPDEGCLAVGAALLAGVALDRLA</sequence>
<dbReference type="InterPro" id="IPR017439">
    <property type="entry name" value="Amidohydrolase"/>
</dbReference>
<feature type="binding site" evidence="5">
    <location>
        <position position="105"/>
    </location>
    <ligand>
        <name>Mn(2+)</name>
        <dbReference type="ChEBI" id="CHEBI:29035"/>
        <label>2</label>
    </ligand>
</feature>
<dbReference type="PANTHER" id="PTHR11014">
    <property type="entry name" value="PEPTIDASE M20 FAMILY MEMBER"/>
    <property type="match status" value="1"/>
</dbReference>
<dbReference type="GO" id="GO:0050118">
    <property type="term" value="F:N-acetyldiaminopimelate deacetylase activity"/>
    <property type="evidence" value="ECO:0007669"/>
    <property type="project" value="UniProtKB-ARBA"/>
</dbReference>
<feature type="binding site" evidence="5">
    <location>
        <position position="107"/>
    </location>
    <ligand>
        <name>Mn(2+)</name>
        <dbReference type="ChEBI" id="CHEBI:29035"/>
        <label>2</label>
    </ligand>
</feature>
<dbReference type="AlphaFoldDB" id="A0A3B0CG82"/>
<dbReference type="GO" id="GO:0046872">
    <property type="term" value="F:metal ion binding"/>
    <property type="evidence" value="ECO:0007669"/>
    <property type="project" value="UniProtKB-KW"/>
</dbReference>
<keyword evidence="2 5" id="KW-0479">Metal-binding</keyword>
<dbReference type="CDD" id="cd03886">
    <property type="entry name" value="M20_Acy1"/>
    <property type="match status" value="1"/>
</dbReference>
<evidence type="ECO:0000256" key="3">
    <source>
        <dbReference type="ARBA" id="ARBA00022801"/>
    </source>
</evidence>
<evidence type="ECO:0000256" key="4">
    <source>
        <dbReference type="ARBA" id="ARBA00052737"/>
    </source>
</evidence>
<dbReference type="Proteomes" id="UP000282311">
    <property type="component" value="Unassembled WGS sequence"/>
</dbReference>
<dbReference type="Pfam" id="PF01546">
    <property type="entry name" value="Peptidase_M20"/>
    <property type="match status" value="1"/>
</dbReference>
<dbReference type="Gene3D" id="3.30.70.360">
    <property type="match status" value="1"/>
</dbReference>
<dbReference type="InterPro" id="IPR036264">
    <property type="entry name" value="Bact_exopeptidase_dim_dom"/>
</dbReference>
<dbReference type="Gene3D" id="3.40.630.10">
    <property type="entry name" value="Zn peptidases"/>
    <property type="match status" value="1"/>
</dbReference>
<name>A0A3B0CG82_9BACL</name>
<dbReference type="FunFam" id="3.40.630.10:FF:000006">
    <property type="entry name" value="N-acetyldiaminopimelate deacetylase"/>
    <property type="match status" value="1"/>
</dbReference>
<dbReference type="PIRSF" id="PIRSF005962">
    <property type="entry name" value="Pept_M20D_amidohydro"/>
    <property type="match status" value="1"/>
</dbReference>
<comment type="similarity">
    <text evidence="1">Belongs to the peptidase M20 family.</text>
</comment>
<proteinExistence type="inferred from homology"/>
<feature type="binding site" evidence="5">
    <location>
        <position position="365"/>
    </location>
    <ligand>
        <name>Mn(2+)</name>
        <dbReference type="ChEBI" id="CHEBI:29035"/>
        <label>2</label>
    </ligand>
</feature>
<dbReference type="RefSeq" id="WP_120748318.1">
    <property type="nucleotide sequence ID" value="NZ_RBAH01000011.1"/>
</dbReference>
<keyword evidence="8" id="KW-1185">Reference proteome</keyword>
<feature type="domain" description="Peptidase M20 dimerisation" evidence="6">
    <location>
        <begin position="188"/>
        <end position="285"/>
    </location>
</feature>
<evidence type="ECO:0000313" key="7">
    <source>
        <dbReference type="EMBL" id="RKN83774.1"/>
    </source>
</evidence>